<dbReference type="InterPro" id="IPR011009">
    <property type="entry name" value="Kinase-like_dom_sf"/>
</dbReference>
<accession>A0ABV5P3X3</accession>
<organism evidence="9 10">
    <name type="scientific">Nonomuraea salmonea</name>
    <dbReference type="NCBI Taxonomy" id="46181"/>
    <lineage>
        <taxon>Bacteria</taxon>
        <taxon>Bacillati</taxon>
        <taxon>Actinomycetota</taxon>
        <taxon>Actinomycetes</taxon>
        <taxon>Streptosporangiales</taxon>
        <taxon>Streptosporangiaceae</taxon>
        <taxon>Nonomuraea</taxon>
    </lineage>
</organism>
<dbReference type="InterPro" id="IPR008266">
    <property type="entry name" value="Tyr_kinase_AS"/>
</dbReference>
<dbReference type="Pfam" id="PF00069">
    <property type="entry name" value="Pkinase"/>
    <property type="match status" value="1"/>
</dbReference>
<evidence type="ECO:0000256" key="5">
    <source>
        <dbReference type="ARBA" id="ARBA00022777"/>
    </source>
</evidence>
<evidence type="ECO:0000256" key="3">
    <source>
        <dbReference type="ARBA" id="ARBA00022679"/>
    </source>
</evidence>
<dbReference type="CDD" id="cd14014">
    <property type="entry name" value="STKc_PknB_like"/>
    <property type="match status" value="1"/>
</dbReference>
<keyword evidence="4" id="KW-0547">Nucleotide-binding</keyword>
<keyword evidence="2" id="KW-0723">Serine/threonine-protein kinase</keyword>
<comment type="caution">
    <text evidence="9">The sequence shown here is derived from an EMBL/GenBank/DDBJ whole genome shotgun (WGS) entry which is preliminary data.</text>
</comment>
<dbReference type="PROSITE" id="PS50011">
    <property type="entry name" value="PROTEIN_KINASE_DOM"/>
    <property type="match status" value="1"/>
</dbReference>
<name>A0ABV5P3X3_9ACTN</name>
<dbReference type="Gene3D" id="3.30.200.20">
    <property type="entry name" value="Phosphorylase Kinase, domain 1"/>
    <property type="match status" value="1"/>
</dbReference>
<dbReference type="Gene3D" id="1.10.510.10">
    <property type="entry name" value="Transferase(Phosphotransferase) domain 1"/>
    <property type="match status" value="1"/>
</dbReference>
<evidence type="ECO:0000256" key="6">
    <source>
        <dbReference type="ARBA" id="ARBA00022840"/>
    </source>
</evidence>
<dbReference type="PANTHER" id="PTHR43289">
    <property type="entry name" value="MITOGEN-ACTIVATED PROTEIN KINASE KINASE KINASE 20-RELATED"/>
    <property type="match status" value="1"/>
</dbReference>
<gene>
    <name evidence="9" type="ORF">ACFFR3_47970</name>
</gene>
<evidence type="ECO:0000313" key="10">
    <source>
        <dbReference type="Proteomes" id="UP001589568"/>
    </source>
</evidence>
<dbReference type="GO" id="GO:0004674">
    <property type="term" value="F:protein serine/threonine kinase activity"/>
    <property type="evidence" value="ECO:0007669"/>
    <property type="project" value="UniProtKB-EC"/>
</dbReference>
<dbReference type="EMBL" id="JBHMCF010000061">
    <property type="protein sequence ID" value="MFB9477281.1"/>
    <property type="molecule type" value="Genomic_DNA"/>
</dbReference>
<feature type="domain" description="Protein kinase" evidence="8">
    <location>
        <begin position="9"/>
        <end position="262"/>
    </location>
</feature>
<evidence type="ECO:0000256" key="7">
    <source>
        <dbReference type="SAM" id="MobiDB-lite"/>
    </source>
</evidence>
<keyword evidence="6" id="KW-0067">ATP-binding</keyword>
<proteinExistence type="predicted"/>
<dbReference type="PROSITE" id="PS00109">
    <property type="entry name" value="PROTEIN_KINASE_TYR"/>
    <property type="match status" value="1"/>
</dbReference>
<keyword evidence="3 9" id="KW-0808">Transferase</keyword>
<dbReference type="EC" id="2.7.11.1" evidence="1"/>
<keyword evidence="5 9" id="KW-0418">Kinase</keyword>
<dbReference type="RefSeq" id="WP_379485356.1">
    <property type="nucleotide sequence ID" value="NZ_JBHMCF010000061.1"/>
</dbReference>
<feature type="region of interest" description="Disordered" evidence="7">
    <location>
        <begin position="302"/>
        <end position="322"/>
    </location>
</feature>
<dbReference type="Proteomes" id="UP001589568">
    <property type="component" value="Unassembled WGS sequence"/>
</dbReference>
<dbReference type="PANTHER" id="PTHR43289:SF6">
    <property type="entry name" value="SERINE_THREONINE-PROTEIN KINASE NEKL-3"/>
    <property type="match status" value="1"/>
</dbReference>
<dbReference type="InterPro" id="IPR000719">
    <property type="entry name" value="Prot_kinase_dom"/>
</dbReference>
<evidence type="ECO:0000256" key="2">
    <source>
        <dbReference type="ARBA" id="ARBA00022527"/>
    </source>
</evidence>
<keyword evidence="10" id="KW-1185">Reference proteome</keyword>
<protein>
    <recommendedName>
        <fullName evidence="1">non-specific serine/threonine protein kinase</fullName>
        <ecNumber evidence="1">2.7.11.1</ecNumber>
    </recommendedName>
</protein>
<evidence type="ECO:0000259" key="8">
    <source>
        <dbReference type="PROSITE" id="PS50011"/>
    </source>
</evidence>
<evidence type="ECO:0000256" key="1">
    <source>
        <dbReference type="ARBA" id="ARBA00012513"/>
    </source>
</evidence>
<evidence type="ECO:0000256" key="4">
    <source>
        <dbReference type="ARBA" id="ARBA00022741"/>
    </source>
</evidence>
<evidence type="ECO:0000313" key="9">
    <source>
        <dbReference type="EMBL" id="MFB9477281.1"/>
    </source>
</evidence>
<dbReference type="SUPFAM" id="SSF56112">
    <property type="entry name" value="Protein kinase-like (PK-like)"/>
    <property type="match status" value="1"/>
</dbReference>
<sequence>MLVIGNRYELDPESCREGGMGEVWTGYDKRLDRSVAVKIIRVDRLSEGQPKRELIRRFVREARAAARLEHPGVPAVYDCGTWGEDLYMVLQLVNGRSLDEIMHAAGAVPAPWAVAIAAQVCSVLAVAHDHQLVHRDITPANLMLCRDGSVKVLDFGVAALLTPSATQLTETGIVLGTPRYMAPEQARSGTTSPQSDLYSLGVVLREMLTGPVGAAGPTEPATHDDSLLAGSVQGLLTTLLTALLATSPAERPPSATAVHEILAGLCGDLPPFPGYVDTGSPHPLRMYADALGRLRQPSCAVDVAKPPLSSRSGASGLPEKNR</sequence>
<reference evidence="9 10" key="1">
    <citation type="submission" date="2024-09" db="EMBL/GenBank/DDBJ databases">
        <authorList>
            <person name="Sun Q."/>
            <person name="Mori K."/>
        </authorList>
    </citation>
    <scope>NUCLEOTIDE SEQUENCE [LARGE SCALE GENOMIC DNA]</scope>
    <source>
        <strain evidence="9 10">JCM 3324</strain>
    </source>
</reference>